<dbReference type="InterPro" id="IPR022310">
    <property type="entry name" value="NAD/GMP_synthase"/>
</dbReference>
<feature type="non-terminal residue" evidence="2">
    <location>
        <position position="1"/>
    </location>
</feature>
<evidence type="ECO:0000313" key="2">
    <source>
        <dbReference type="EMBL" id="SVC84899.1"/>
    </source>
</evidence>
<organism evidence="2">
    <name type="scientific">marine metagenome</name>
    <dbReference type="NCBI Taxonomy" id="408172"/>
    <lineage>
        <taxon>unclassified sequences</taxon>
        <taxon>metagenomes</taxon>
        <taxon>ecological metagenomes</taxon>
    </lineage>
</organism>
<dbReference type="Gene3D" id="3.40.50.620">
    <property type="entry name" value="HUPs"/>
    <property type="match status" value="1"/>
</dbReference>
<gene>
    <name evidence="2" type="ORF">METZ01_LOCUS337753</name>
</gene>
<proteinExistence type="predicted"/>
<dbReference type="EMBL" id="UINC01114532">
    <property type="protein sequence ID" value="SVC84899.1"/>
    <property type="molecule type" value="Genomic_DNA"/>
</dbReference>
<dbReference type="AlphaFoldDB" id="A0A382QH95"/>
<feature type="domain" description="NAD/GMP synthase" evidence="1">
    <location>
        <begin position="3"/>
        <end position="48"/>
    </location>
</feature>
<accession>A0A382QH95</accession>
<dbReference type="GO" id="GO:0006163">
    <property type="term" value="P:purine nucleotide metabolic process"/>
    <property type="evidence" value="ECO:0007669"/>
    <property type="project" value="UniProtKB-ARBA"/>
</dbReference>
<dbReference type="Pfam" id="PF02540">
    <property type="entry name" value="NAD_synthase"/>
    <property type="match status" value="1"/>
</dbReference>
<protein>
    <recommendedName>
        <fullName evidence="1">NAD/GMP synthase domain-containing protein</fullName>
    </recommendedName>
</protein>
<dbReference type="InterPro" id="IPR014729">
    <property type="entry name" value="Rossmann-like_a/b/a_fold"/>
</dbReference>
<reference evidence="2" key="1">
    <citation type="submission" date="2018-05" db="EMBL/GenBank/DDBJ databases">
        <authorList>
            <person name="Lanie J.A."/>
            <person name="Ng W.-L."/>
            <person name="Kazmierczak K.M."/>
            <person name="Andrzejewski T.M."/>
            <person name="Davidsen T.M."/>
            <person name="Wayne K.J."/>
            <person name="Tettelin H."/>
            <person name="Glass J.I."/>
            <person name="Rusch D."/>
            <person name="Podicherti R."/>
            <person name="Tsui H.-C.T."/>
            <person name="Winkler M.E."/>
        </authorList>
    </citation>
    <scope>NUCLEOTIDE SEQUENCE</scope>
</reference>
<evidence type="ECO:0000259" key="1">
    <source>
        <dbReference type="Pfam" id="PF02540"/>
    </source>
</evidence>
<dbReference type="SUPFAM" id="SSF52402">
    <property type="entry name" value="Adenine nucleotide alpha hydrolases-like"/>
    <property type="match status" value="1"/>
</dbReference>
<sequence>ILEQIINAKPTDGLWDDGRTDESQLGLKYEEVEEAMSNPNSHNYEKYIKIRKLNLHKMEPIPVCKIPK</sequence>
<name>A0A382QH95_9ZZZZ</name>